<dbReference type="PANTHER" id="PTHR43811:SF19">
    <property type="entry name" value="39 KDA FK506-BINDING NUCLEAR PROTEIN"/>
    <property type="match status" value="1"/>
</dbReference>
<dbReference type="SUPFAM" id="SSF54534">
    <property type="entry name" value="FKBP-like"/>
    <property type="match status" value="1"/>
</dbReference>
<keyword evidence="5 6" id="KW-0413">Isomerase</keyword>
<accession>A0A087CFK3</accession>
<organism evidence="9 10">
    <name type="scientific">Bifidobacterium psychraerophilum</name>
    <dbReference type="NCBI Taxonomy" id="218140"/>
    <lineage>
        <taxon>Bacteria</taxon>
        <taxon>Bacillati</taxon>
        <taxon>Actinomycetota</taxon>
        <taxon>Actinomycetes</taxon>
        <taxon>Bifidobacteriales</taxon>
        <taxon>Bifidobacteriaceae</taxon>
        <taxon>Bifidobacterium</taxon>
    </lineage>
</organism>
<dbReference type="GO" id="GO:0003755">
    <property type="term" value="F:peptidyl-prolyl cis-trans isomerase activity"/>
    <property type="evidence" value="ECO:0007669"/>
    <property type="project" value="UniProtKB-KW"/>
</dbReference>
<dbReference type="Pfam" id="PF00254">
    <property type="entry name" value="FKBP_C"/>
    <property type="match status" value="1"/>
</dbReference>
<feature type="chain" id="PRO_5038608560" description="peptidylprolyl isomerase" evidence="7">
    <location>
        <begin position="28"/>
        <end position="331"/>
    </location>
</feature>
<name>A0A087CFK3_9BIFI</name>
<dbReference type="PROSITE" id="PS51257">
    <property type="entry name" value="PROKAR_LIPOPROTEIN"/>
    <property type="match status" value="1"/>
</dbReference>
<dbReference type="InterPro" id="IPR046357">
    <property type="entry name" value="PPIase_dom_sf"/>
</dbReference>
<comment type="catalytic activity">
    <reaction evidence="1 6">
        <text>[protein]-peptidylproline (omega=180) = [protein]-peptidylproline (omega=0)</text>
        <dbReference type="Rhea" id="RHEA:16237"/>
        <dbReference type="Rhea" id="RHEA-COMP:10747"/>
        <dbReference type="Rhea" id="RHEA-COMP:10748"/>
        <dbReference type="ChEBI" id="CHEBI:83833"/>
        <dbReference type="ChEBI" id="CHEBI:83834"/>
        <dbReference type="EC" id="5.2.1.8"/>
    </reaction>
</comment>
<keyword evidence="4 6" id="KW-0697">Rotamase</keyword>
<evidence type="ECO:0000256" key="4">
    <source>
        <dbReference type="ARBA" id="ARBA00023110"/>
    </source>
</evidence>
<evidence type="ECO:0000256" key="7">
    <source>
        <dbReference type="SAM" id="SignalP"/>
    </source>
</evidence>
<sequence>MRHILSKHSMSRALSVCCALTMCLGLAACGSSSSDASSSSSASTSSTASSSSSITLKEMSGVSAKGELGKKPTVTFSKPFDVQNNTYSILQKGDGETLQDGDRVCAQSIAISAINGSELDSTWTKNTPDCSMVISTSSMNSAYYNLLKGQKINTTIAFGIKDTSTSTATTSSDATTYLMVMTLVSKTKALTRAEGTTVKDIPADLPKVTLDKTGKPSLDMNGYKPGSKLVVQTLIKGTGAKVTDTQTVSANYTGWLASTGKQFDSSWDNGTATDFSLSQVISGWKQGLAGQTVGSQVLLIIPPSLGYGSEAQSSIPANSTLVFVVDILAAY</sequence>
<dbReference type="eggNOG" id="COG0545">
    <property type="taxonomic scope" value="Bacteria"/>
</dbReference>
<dbReference type="EC" id="5.2.1.8" evidence="3 6"/>
<dbReference type="AlphaFoldDB" id="A0A087CFK3"/>
<keyword evidence="7" id="KW-0732">Signal</keyword>
<gene>
    <name evidence="9" type="ORF">BPSY_0901</name>
</gene>
<dbReference type="Proteomes" id="UP000029050">
    <property type="component" value="Unassembled WGS sequence"/>
</dbReference>
<dbReference type="EMBL" id="JGZI01000009">
    <property type="protein sequence ID" value="KFI82053.1"/>
    <property type="molecule type" value="Genomic_DNA"/>
</dbReference>
<dbReference type="PROSITE" id="PS50059">
    <property type="entry name" value="FKBP_PPIASE"/>
    <property type="match status" value="1"/>
</dbReference>
<reference evidence="9 10" key="1">
    <citation type="submission" date="2014-03" db="EMBL/GenBank/DDBJ databases">
        <title>Genomics of Bifidobacteria.</title>
        <authorList>
            <person name="Ventura M."/>
            <person name="Milani C."/>
            <person name="Lugli G.A."/>
        </authorList>
    </citation>
    <scope>NUCLEOTIDE SEQUENCE [LARGE SCALE GENOMIC DNA]</scope>
    <source>
        <strain evidence="9 10">LMG 21775</strain>
    </source>
</reference>
<protein>
    <recommendedName>
        <fullName evidence="3 6">peptidylprolyl isomerase</fullName>
        <ecNumber evidence="3 6">5.2.1.8</ecNumber>
    </recommendedName>
</protein>
<dbReference type="InterPro" id="IPR001179">
    <property type="entry name" value="PPIase_FKBP_dom"/>
</dbReference>
<evidence type="ECO:0000256" key="2">
    <source>
        <dbReference type="ARBA" id="ARBA00006577"/>
    </source>
</evidence>
<dbReference type="Gene3D" id="3.10.50.40">
    <property type="match status" value="1"/>
</dbReference>
<keyword evidence="10" id="KW-1185">Reference proteome</keyword>
<feature type="domain" description="PPIase FKBP-type" evidence="8">
    <location>
        <begin position="245"/>
        <end position="331"/>
    </location>
</feature>
<dbReference type="PANTHER" id="PTHR43811">
    <property type="entry name" value="FKBP-TYPE PEPTIDYL-PROLYL CIS-TRANS ISOMERASE FKPA"/>
    <property type="match status" value="1"/>
</dbReference>
<comment type="similarity">
    <text evidence="2">Belongs to the FKBP-type PPIase family.</text>
</comment>
<evidence type="ECO:0000313" key="10">
    <source>
        <dbReference type="Proteomes" id="UP000029050"/>
    </source>
</evidence>
<evidence type="ECO:0000256" key="5">
    <source>
        <dbReference type="ARBA" id="ARBA00023235"/>
    </source>
</evidence>
<evidence type="ECO:0000256" key="3">
    <source>
        <dbReference type="ARBA" id="ARBA00013194"/>
    </source>
</evidence>
<comment type="caution">
    <text evidence="9">The sequence shown here is derived from an EMBL/GenBank/DDBJ whole genome shotgun (WGS) entry which is preliminary data.</text>
</comment>
<evidence type="ECO:0000256" key="1">
    <source>
        <dbReference type="ARBA" id="ARBA00000971"/>
    </source>
</evidence>
<proteinExistence type="inferred from homology"/>
<evidence type="ECO:0000256" key="6">
    <source>
        <dbReference type="PROSITE-ProRule" id="PRU00277"/>
    </source>
</evidence>
<evidence type="ECO:0000313" key="9">
    <source>
        <dbReference type="EMBL" id="KFI82053.1"/>
    </source>
</evidence>
<feature type="signal peptide" evidence="7">
    <location>
        <begin position="1"/>
        <end position="27"/>
    </location>
</feature>
<evidence type="ECO:0000259" key="8">
    <source>
        <dbReference type="PROSITE" id="PS50059"/>
    </source>
</evidence>
<dbReference type="STRING" id="218140.BPSY_0901"/>